<evidence type="ECO:0000313" key="6">
    <source>
        <dbReference type="EMBL" id="SNV23370.1"/>
    </source>
</evidence>
<dbReference type="InterPro" id="IPR026888">
    <property type="entry name" value="AcetylCoA_hyd_C"/>
</dbReference>
<evidence type="ECO:0000256" key="3">
    <source>
        <dbReference type="PIRSR" id="PIRSR617821-2"/>
    </source>
</evidence>
<dbReference type="EMBL" id="LT906453">
    <property type="protein sequence ID" value="SNV23370.1"/>
    <property type="molecule type" value="Genomic_DNA"/>
</dbReference>
<protein>
    <submittedName>
        <fullName evidence="6">Propionyl-CoA:succinate CoA transferase</fullName>
        <ecNumber evidence="6">2.8.3.-</ecNumber>
    </submittedName>
</protein>
<feature type="active site" description="5-glutamyl coenzyme A thioester intermediate" evidence="2">
    <location>
        <position position="293"/>
    </location>
</feature>
<evidence type="ECO:0000259" key="5">
    <source>
        <dbReference type="Pfam" id="PF13336"/>
    </source>
</evidence>
<gene>
    <name evidence="6" type="primary">scpC</name>
    <name evidence="6" type="ORF">SAMEA4475696_01802</name>
</gene>
<dbReference type="InterPro" id="IPR017821">
    <property type="entry name" value="Succinate_CoA_transferase"/>
</dbReference>
<dbReference type="InterPro" id="IPR003702">
    <property type="entry name" value="ActCoA_hydro_N"/>
</dbReference>
<feature type="binding site" evidence="3">
    <location>
        <position position="363"/>
    </location>
    <ligand>
        <name>CoA</name>
        <dbReference type="ChEBI" id="CHEBI:57287"/>
    </ligand>
</feature>
<dbReference type="InterPro" id="IPR046433">
    <property type="entry name" value="ActCoA_hydro"/>
</dbReference>
<sequence length="505" mass="55304">MAHRIANESLRRKITTAEDAAEMIKDGDNVGFAGFTGAGYPKALPVALAEKMRRTHAEGNEFRIGAWTGASTAPELDGSLAEANGISLRTPYQSDPATRARINAGDMDYVDIHLSQVAPLVWEGFLGNLDVAVIEVAGITEDGHLIPSSSVGNNKTYLDRADRIILEVNSWQSADLEGMHDIYYGTALPPNRVPIPLVAPGDRIGEKYYRVDPDRVVAVIETDQADRNTPFKPLDDTSRAIANHLLDFLDYEVEQGRVPKELLPLQSGVGNIANAVLAGLLDRPYHDLTSYTEVIQDGMLDLIDSGKITVASATAFSLSPDAAEKMNRDAAHYRKHIILRPQEISNHPELIRRLGVISMNGLIEADIYGNVNSTHIMGSKMQNGIGGSGDFSRNAYISAFVTPSTAKGGAISAIVPFVSHVDHTEHDVDVIVTEHGLADLRGLAPRKRAERIINNCAHPDFRPMLRDYYEHARKVANGQHTPHDLEIAHSWHQRFLRTGSMKPEA</sequence>
<dbReference type="Gene3D" id="3.30.750.70">
    <property type="entry name" value="4-hydroxybutyrate coenzyme like domains"/>
    <property type="match status" value="1"/>
</dbReference>
<dbReference type="Gene3D" id="3.40.1080.20">
    <property type="entry name" value="Acetyl-CoA hydrolase/transferase C-terminal domain"/>
    <property type="match status" value="1"/>
</dbReference>
<dbReference type="STRING" id="1121387.GCA_000429885_00171"/>
<evidence type="ECO:0000259" key="4">
    <source>
        <dbReference type="Pfam" id="PF02550"/>
    </source>
</evidence>
<dbReference type="GO" id="GO:0006084">
    <property type="term" value="P:acetyl-CoA metabolic process"/>
    <property type="evidence" value="ECO:0007669"/>
    <property type="project" value="InterPro"/>
</dbReference>
<dbReference type="Pfam" id="PF13336">
    <property type="entry name" value="AcetylCoA_hyd_C"/>
    <property type="match status" value="1"/>
</dbReference>
<organism evidence="6 7">
    <name type="scientific">Dermatophilus congolensis</name>
    <dbReference type="NCBI Taxonomy" id="1863"/>
    <lineage>
        <taxon>Bacteria</taxon>
        <taxon>Bacillati</taxon>
        <taxon>Actinomycetota</taxon>
        <taxon>Actinomycetes</taxon>
        <taxon>Micrococcales</taxon>
        <taxon>Dermatophilaceae</taxon>
        <taxon>Dermatophilus</taxon>
    </lineage>
</organism>
<dbReference type="Gene3D" id="3.40.1080.10">
    <property type="entry name" value="Glutaconate Coenzyme A-transferase"/>
    <property type="match status" value="1"/>
</dbReference>
<feature type="domain" description="Acetyl-CoA hydrolase/transferase N-terminal" evidence="4">
    <location>
        <begin position="8"/>
        <end position="221"/>
    </location>
</feature>
<feature type="binding site" evidence="3">
    <location>
        <position position="383"/>
    </location>
    <ligand>
        <name>CoA</name>
        <dbReference type="ChEBI" id="CHEBI:57287"/>
    </ligand>
</feature>
<dbReference type="AlphaFoldDB" id="A0A239VNL6"/>
<accession>A0A239VNL6</accession>
<evidence type="ECO:0000313" key="7">
    <source>
        <dbReference type="Proteomes" id="UP000242637"/>
    </source>
</evidence>
<keyword evidence="6" id="KW-0808">Transferase</keyword>
<dbReference type="FunFam" id="3.40.1080.20:FF:000001">
    <property type="entry name" value="Acetyl-CoA hydrolase Ach1"/>
    <property type="match status" value="1"/>
</dbReference>
<name>A0A239VNL6_9MICO</name>
<dbReference type="NCBIfam" id="TIGR03458">
    <property type="entry name" value="YgfH_subfam"/>
    <property type="match status" value="1"/>
</dbReference>
<dbReference type="EC" id="2.8.3.-" evidence="6"/>
<dbReference type="InterPro" id="IPR038460">
    <property type="entry name" value="AcetylCoA_hyd_C_sf"/>
</dbReference>
<dbReference type="OrthoDB" id="9801795at2"/>
<dbReference type="Pfam" id="PF02550">
    <property type="entry name" value="AcetylCoA_hydro"/>
    <property type="match status" value="1"/>
</dbReference>
<dbReference type="SUPFAM" id="SSF100950">
    <property type="entry name" value="NagB/RpiA/CoA transferase-like"/>
    <property type="match status" value="2"/>
</dbReference>
<dbReference type="RefSeq" id="WP_028326335.1">
    <property type="nucleotide sequence ID" value="NZ_JAAFNI010000001.1"/>
</dbReference>
<proteinExistence type="inferred from homology"/>
<dbReference type="GO" id="GO:0006083">
    <property type="term" value="P:acetate metabolic process"/>
    <property type="evidence" value="ECO:0007669"/>
    <property type="project" value="InterPro"/>
</dbReference>
<evidence type="ECO:0000256" key="1">
    <source>
        <dbReference type="ARBA" id="ARBA00009632"/>
    </source>
</evidence>
<comment type="similarity">
    <text evidence="1">Belongs to the acetyl-CoA hydrolase/transferase family.</text>
</comment>
<dbReference type="PANTHER" id="PTHR43609">
    <property type="entry name" value="ACETYL-COA HYDROLASE"/>
    <property type="match status" value="1"/>
</dbReference>
<feature type="binding site" evidence="3">
    <location>
        <position position="387"/>
    </location>
    <ligand>
        <name>CoA</name>
        <dbReference type="ChEBI" id="CHEBI:57287"/>
    </ligand>
</feature>
<dbReference type="GO" id="GO:0008775">
    <property type="term" value="F:acetate CoA-transferase activity"/>
    <property type="evidence" value="ECO:0007669"/>
    <property type="project" value="InterPro"/>
</dbReference>
<dbReference type="GeneID" id="63459996"/>
<dbReference type="KEGG" id="dco:SAMEA4475696_1802"/>
<feature type="domain" description="Acetyl-CoA hydrolase/transferase C-terminal" evidence="5">
    <location>
        <begin position="330"/>
        <end position="468"/>
    </location>
</feature>
<dbReference type="InterPro" id="IPR037171">
    <property type="entry name" value="NagB/RpiA_transferase-like"/>
</dbReference>
<feature type="binding site" evidence="3">
    <location>
        <position position="407"/>
    </location>
    <ligand>
        <name>CoA</name>
        <dbReference type="ChEBI" id="CHEBI:57287"/>
    </ligand>
</feature>
<dbReference type="Proteomes" id="UP000242637">
    <property type="component" value="Chromosome 1"/>
</dbReference>
<dbReference type="PANTHER" id="PTHR43609:SF1">
    <property type="entry name" value="ACETYL-COA HYDROLASE"/>
    <property type="match status" value="1"/>
</dbReference>
<dbReference type="GO" id="GO:0003986">
    <property type="term" value="F:acetyl-CoA hydrolase activity"/>
    <property type="evidence" value="ECO:0007669"/>
    <property type="project" value="TreeGrafter"/>
</dbReference>
<keyword evidence="7" id="KW-1185">Reference proteome</keyword>
<reference evidence="6 7" key="1">
    <citation type="submission" date="2017-06" db="EMBL/GenBank/DDBJ databases">
        <authorList>
            <consortium name="Pathogen Informatics"/>
        </authorList>
    </citation>
    <scope>NUCLEOTIDE SEQUENCE [LARGE SCALE GENOMIC DNA]</scope>
    <source>
        <strain evidence="6 7">NCTC13039</strain>
    </source>
</reference>
<evidence type="ECO:0000256" key="2">
    <source>
        <dbReference type="PIRSR" id="PIRSR617821-1"/>
    </source>
</evidence>